<evidence type="ECO:0000313" key="2">
    <source>
        <dbReference type="Proteomes" id="UP001165079"/>
    </source>
</evidence>
<dbReference type="Proteomes" id="UP001165079">
    <property type="component" value="Unassembled WGS sequence"/>
</dbReference>
<keyword evidence="2" id="KW-1185">Reference proteome</keyword>
<reference evidence="1" key="1">
    <citation type="submission" date="2023-03" db="EMBL/GenBank/DDBJ databases">
        <title>Actinorhabdospora filicis NBRC 111898.</title>
        <authorList>
            <person name="Ichikawa N."/>
            <person name="Sato H."/>
            <person name="Tonouchi N."/>
        </authorList>
    </citation>
    <scope>NUCLEOTIDE SEQUENCE</scope>
    <source>
        <strain evidence="1">NBRC 111898</strain>
    </source>
</reference>
<comment type="caution">
    <text evidence="1">The sequence shown here is derived from an EMBL/GenBank/DDBJ whole genome shotgun (WGS) entry which is preliminary data.</text>
</comment>
<dbReference type="Gene3D" id="3.10.180.10">
    <property type="entry name" value="2,3-Dihydroxybiphenyl 1,2-Dioxygenase, domain 1"/>
    <property type="match status" value="1"/>
</dbReference>
<proteinExistence type="predicted"/>
<dbReference type="InterPro" id="IPR029068">
    <property type="entry name" value="Glyas_Bleomycin-R_OHBP_Dase"/>
</dbReference>
<sequence length="246" mass="27003">MATAEATVRPNETTAPIMPCASVEETREFFENLGFTAAYAQTRPYPYLIMAWSGFALHWTRLPKGGDPSNEDLGACIVYVDDIAPYHAHLTAKMREAYGKVLATGRPRLTRYRPGASRFTLVDPTGNAIMFIRRDEPLEVEYGGAKELTGLAKALDNARILREFKQDDKAAHRALNSALRKHPDAPAVERATALAAMIELAVAMGEHDRVPALGERLGAIALTAEERARVEAELGNAGDLREWLGE</sequence>
<accession>A0A9W6W4R8</accession>
<gene>
    <name evidence="1" type="ORF">Afil01_43740</name>
</gene>
<name>A0A9W6W4R8_9ACTN</name>
<dbReference type="SUPFAM" id="SSF54593">
    <property type="entry name" value="Glyoxalase/Bleomycin resistance protein/Dihydroxybiphenyl dioxygenase"/>
    <property type="match status" value="1"/>
</dbReference>
<evidence type="ECO:0008006" key="3">
    <source>
        <dbReference type="Google" id="ProtNLM"/>
    </source>
</evidence>
<dbReference type="EMBL" id="BSTX01000003">
    <property type="protein sequence ID" value="GLZ79567.1"/>
    <property type="molecule type" value="Genomic_DNA"/>
</dbReference>
<dbReference type="AlphaFoldDB" id="A0A9W6W4R8"/>
<dbReference type="RefSeq" id="WP_285664720.1">
    <property type="nucleotide sequence ID" value="NZ_BSTX01000003.1"/>
</dbReference>
<organism evidence="1 2">
    <name type="scientific">Actinorhabdospora filicis</name>
    <dbReference type="NCBI Taxonomy" id="1785913"/>
    <lineage>
        <taxon>Bacteria</taxon>
        <taxon>Bacillati</taxon>
        <taxon>Actinomycetota</taxon>
        <taxon>Actinomycetes</taxon>
        <taxon>Micromonosporales</taxon>
        <taxon>Micromonosporaceae</taxon>
        <taxon>Actinorhabdospora</taxon>
    </lineage>
</organism>
<protein>
    <recommendedName>
        <fullName evidence="3">Glyoxalase</fullName>
    </recommendedName>
</protein>
<evidence type="ECO:0000313" key="1">
    <source>
        <dbReference type="EMBL" id="GLZ79567.1"/>
    </source>
</evidence>